<feature type="coiled-coil region" evidence="2">
    <location>
        <begin position="151"/>
        <end position="185"/>
    </location>
</feature>
<protein>
    <recommendedName>
        <fullName evidence="5">WD40-repeat-containing domain</fullName>
    </recommendedName>
</protein>
<dbReference type="InterPro" id="IPR001680">
    <property type="entry name" value="WD40_rpt"/>
</dbReference>
<dbReference type="EMBL" id="CAJJDP010000158">
    <property type="protein sequence ID" value="CAD8212090.1"/>
    <property type="molecule type" value="Genomic_DNA"/>
</dbReference>
<name>A0A8S1YE97_PAROT</name>
<dbReference type="SMART" id="SM00320">
    <property type="entry name" value="WD40"/>
    <property type="match status" value="4"/>
</dbReference>
<organism evidence="3 4">
    <name type="scientific">Paramecium octaurelia</name>
    <dbReference type="NCBI Taxonomy" id="43137"/>
    <lineage>
        <taxon>Eukaryota</taxon>
        <taxon>Sar</taxon>
        <taxon>Alveolata</taxon>
        <taxon>Ciliophora</taxon>
        <taxon>Intramacronucleata</taxon>
        <taxon>Oligohymenophorea</taxon>
        <taxon>Peniculida</taxon>
        <taxon>Parameciidae</taxon>
        <taxon>Paramecium</taxon>
    </lineage>
</organism>
<dbReference type="AlphaFoldDB" id="A0A8S1YE97"/>
<dbReference type="PANTHER" id="PTHR19920:SF0">
    <property type="entry name" value="CYTOSOLIC IRON-SULFUR PROTEIN ASSEMBLY PROTEIN CIAO1-RELATED"/>
    <property type="match status" value="1"/>
</dbReference>
<dbReference type="GO" id="GO:0097361">
    <property type="term" value="C:cytosolic [4Fe-4S] assembly targeting complex"/>
    <property type="evidence" value="ECO:0007669"/>
    <property type="project" value="TreeGrafter"/>
</dbReference>
<feature type="repeat" description="WD" evidence="1">
    <location>
        <begin position="294"/>
        <end position="325"/>
    </location>
</feature>
<feature type="repeat" description="WD" evidence="1">
    <location>
        <begin position="248"/>
        <end position="281"/>
    </location>
</feature>
<evidence type="ECO:0008006" key="5">
    <source>
        <dbReference type="Google" id="ProtNLM"/>
    </source>
</evidence>
<keyword evidence="1" id="KW-0853">WD repeat</keyword>
<dbReference type="PROSITE" id="PS50082">
    <property type="entry name" value="WD_REPEATS_2"/>
    <property type="match status" value="2"/>
</dbReference>
<dbReference type="PANTHER" id="PTHR19920">
    <property type="entry name" value="WD40 PROTEIN CIAO1"/>
    <property type="match status" value="1"/>
</dbReference>
<evidence type="ECO:0000313" key="4">
    <source>
        <dbReference type="Proteomes" id="UP000683925"/>
    </source>
</evidence>
<dbReference type="Proteomes" id="UP000683925">
    <property type="component" value="Unassembled WGS sequence"/>
</dbReference>
<keyword evidence="4" id="KW-1185">Reference proteome</keyword>
<evidence type="ECO:0000313" key="3">
    <source>
        <dbReference type="EMBL" id="CAD8212090.1"/>
    </source>
</evidence>
<evidence type="ECO:0000256" key="2">
    <source>
        <dbReference type="SAM" id="Coils"/>
    </source>
</evidence>
<comment type="caution">
    <text evidence="3">The sequence shown here is derived from an EMBL/GenBank/DDBJ whole genome shotgun (WGS) entry which is preliminary data.</text>
</comment>
<dbReference type="GO" id="GO:0016226">
    <property type="term" value="P:iron-sulfur cluster assembly"/>
    <property type="evidence" value="ECO:0007669"/>
    <property type="project" value="TreeGrafter"/>
</dbReference>
<dbReference type="OMA" id="WEIQIRK"/>
<dbReference type="Pfam" id="PF00400">
    <property type="entry name" value="WD40"/>
    <property type="match status" value="3"/>
</dbReference>
<proteinExistence type="predicted"/>
<dbReference type="OrthoDB" id="71437at2759"/>
<accession>A0A8S1YE97</accession>
<sequence>MNIQNQLNKNSNQSRKLKFQDILNNINQLKQIITLMDERVKQLEKDIVNNEVEQQDNRQFQQIETIYFSDFNNLKELLSHFQNTMSELQNAFGEIQILTKSQNIEVAIQIQQVGMDLKEEREMSKQSQLNLQENIKITNLQLQLLEQHQSEQLLKIQNQALINQIQQLSKQVQSLEYQQKEQSQVKEGMRVMMKFKYEQINQNNPVKQQEFCGALAFNADCSILVIGCNKTIKIFDFDQGVLKLIQILTGHSNLIQTLNFMRNNNQQFVSGSSDNQIFVWKQQQDCKWICQQKLQGHTSGIICLILNGSDDLMVSGSKDKTIKFWLKPNKDADWICSQTNSEHQDYVNAISMNENELKVISCGEDKLILVFERPSKLQDQWNIIQRIRLQNMGFRLCFISDDQFTFQPCKQSYMSVFELDNNNIYRLKTEVAVKGGNDDCYNLFPQQFNKSKNVLINKNVSNINFIRKNQNGDLVTEQSIDFCTSSMNGQLSNDGEYLATWDRKSWEIQIRKYQEF</sequence>
<gene>
    <name evidence="3" type="ORF">POCTA_138.1.T1560110</name>
</gene>
<reference evidence="3" key="1">
    <citation type="submission" date="2021-01" db="EMBL/GenBank/DDBJ databases">
        <authorList>
            <consortium name="Genoscope - CEA"/>
            <person name="William W."/>
        </authorList>
    </citation>
    <scope>NUCLEOTIDE SEQUENCE</scope>
</reference>
<evidence type="ECO:0000256" key="1">
    <source>
        <dbReference type="PROSITE-ProRule" id="PRU00221"/>
    </source>
</evidence>
<dbReference type="PROSITE" id="PS50294">
    <property type="entry name" value="WD_REPEATS_REGION"/>
    <property type="match status" value="2"/>
</dbReference>
<keyword evidence="2" id="KW-0175">Coiled coil</keyword>